<evidence type="ECO:0000313" key="4">
    <source>
        <dbReference type="EMBL" id="MBD0414656.1"/>
    </source>
</evidence>
<dbReference type="SUPFAM" id="SSF55031">
    <property type="entry name" value="Bacterial exopeptidase dimerisation domain"/>
    <property type="match status" value="1"/>
</dbReference>
<evidence type="ECO:0000256" key="1">
    <source>
        <dbReference type="ARBA" id="ARBA00022801"/>
    </source>
</evidence>
<dbReference type="Gene3D" id="3.40.630.10">
    <property type="entry name" value="Zn peptidases"/>
    <property type="match status" value="1"/>
</dbReference>
<keyword evidence="2" id="KW-0479">Metal-binding</keyword>
<dbReference type="Gene3D" id="3.30.70.360">
    <property type="match status" value="1"/>
</dbReference>
<gene>
    <name evidence="4" type="ORF">ICI42_08320</name>
</gene>
<accession>A0A8J6TZL7</accession>
<feature type="binding site" evidence="2">
    <location>
        <position position="99"/>
    </location>
    <ligand>
        <name>Mn(2+)</name>
        <dbReference type="ChEBI" id="CHEBI:29035"/>
        <label>2</label>
    </ligand>
</feature>
<reference evidence="4" key="1">
    <citation type="submission" date="2020-09" db="EMBL/GenBank/DDBJ databases">
        <title>Genome seq and assembly of Tianweitania sp.</title>
        <authorList>
            <person name="Chhetri G."/>
        </authorList>
    </citation>
    <scope>NUCLEOTIDE SEQUENCE</scope>
    <source>
        <strain evidence="4">Rool2</strain>
    </source>
</reference>
<dbReference type="PANTHER" id="PTHR11014:SF169">
    <property type="entry name" value="CLAN MH, FAMILY M20, PEPTIDASE T-LIKE METALLOPEPTIDASE"/>
    <property type="match status" value="1"/>
</dbReference>
<dbReference type="Pfam" id="PF01546">
    <property type="entry name" value="Peptidase_M20"/>
    <property type="match status" value="1"/>
</dbReference>
<organism evidence="4 5">
    <name type="scientific">Oryzicola mucosus</name>
    <dbReference type="NCBI Taxonomy" id="2767425"/>
    <lineage>
        <taxon>Bacteria</taxon>
        <taxon>Pseudomonadati</taxon>
        <taxon>Pseudomonadota</taxon>
        <taxon>Alphaproteobacteria</taxon>
        <taxon>Hyphomicrobiales</taxon>
        <taxon>Phyllobacteriaceae</taxon>
        <taxon>Oryzicola</taxon>
    </lineage>
</organism>
<dbReference type="Proteomes" id="UP000643405">
    <property type="component" value="Unassembled WGS sequence"/>
</dbReference>
<evidence type="ECO:0000259" key="3">
    <source>
        <dbReference type="Pfam" id="PF07687"/>
    </source>
</evidence>
<keyword evidence="1" id="KW-0378">Hydrolase</keyword>
<dbReference type="GO" id="GO:0016787">
    <property type="term" value="F:hydrolase activity"/>
    <property type="evidence" value="ECO:0007669"/>
    <property type="project" value="UniProtKB-KW"/>
</dbReference>
<protein>
    <submittedName>
        <fullName evidence="4">Amidohydrolase</fullName>
    </submittedName>
</protein>
<dbReference type="InterPro" id="IPR002933">
    <property type="entry name" value="Peptidase_M20"/>
</dbReference>
<proteinExistence type="predicted"/>
<feature type="binding site" evidence="2">
    <location>
        <position position="101"/>
    </location>
    <ligand>
        <name>Mn(2+)</name>
        <dbReference type="ChEBI" id="CHEBI:29035"/>
        <label>2</label>
    </ligand>
</feature>
<feature type="domain" description="Peptidase M20 dimerisation" evidence="3">
    <location>
        <begin position="182"/>
        <end position="278"/>
    </location>
</feature>
<dbReference type="InterPro" id="IPR036264">
    <property type="entry name" value="Bact_exopeptidase_dim_dom"/>
</dbReference>
<dbReference type="Pfam" id="PF07687">
    <property type="entry name" value="M20_dimer"/>
    <property type="match status" value="1"/>
</dbReference>
<dbReference type="GO" id="GO:0046872">
    <property type="term" value="F:metal ion binding"/>
    <property type="evidence" value="ECO:0007669"/>
    <property type="project" value="UniProtKB-KW"/>
</dbReference>
<dbReference type="EMBL" id="JACVVX010000002">
    <property type="protein sequence ID" value="MBD0414656.1"/>
    <property type="molecule type" value="Genomic_DNA"/>
</dbReference>
<dbReference type="SUPFAM" id="SSF53187">
    <property type="entry name" value="Zn-dependent exopeptidases"/>
    <property type="match status" value="1"/>
</dbReference>
<comment type="caution">
    <text evidence="4">The sequence shown here is derived from an EMBL/GenBank/DDBJ whole genome shotgun (WGS) entry which is preliminary data.</text>
</comment>
<dbReference type="PIRSF" id="PIRSF005962">
    <property type="entry name" value="Pept_M20D_amidohydro"/>
    <property type="match status" value="1"/>
</dbReference>
<dbReference type="AlphaFoldDB" id="A0A8J6TZL7"/>
<feature type="binding site" evidence="2">
    <location>
        <position position="160"/>
    </location>
    <ligand>
        <name>Mn(2+)</name>
        <dbReference type="ChEBI" id="CHEBI:29035"/>
        <label>2</label>
    </ligand>
</feature>
<evidence type="ECO:0000256" key="2">
    <source>
        <dbReference type="PIRSR" id="PIRSR005962-1"/>
    </source>
</evidence>
<dbReference type="InterPro" id="IPR011650">
    <property type="entry name" value="Peptidase_M20_dimer"/>
</dbReference>
<sequence>MVLSNQDIADLVAWRRKLHAMPEISGEERETAREVQQFLSHTGPDRVLTGLGGEGVAVVYNGAEAGPTVMFRAELDALPIEELGDVPHKSGIAGKAHLCGHDGHMAILAALGRGLGRERPQRGRAVLMFQPAEENGAGAAAVLADPRFAEIKPEYVFSLHNMPGIALGHVELREGLVNCASRGMKIVLTGKTAHASMPETGVSPVPAVAALMPRLTALAQGVFPSEDFAMATVTHCTVGEAAFGIAPAHGEIWVTLRSMADAGMLQLCARAEALVREAADGAGLTSEISYHDIFDHCDNDPEAVALLRQALDAEAVRHAPGRPLRASEDFGRFGAVGKSAMFFLGAGVDHPSVHNPDYDFPDDLIPIGAKVFMRTARDLLG</sequence>
<comment type="cofactor">
    <cofactor evidence="2">
        <name>Mn(2+)</name>
        <dbReference type="ChEBI" id="CHEBI:29035"/>
    </cofactor>
    <text evidence="2">The Mn(2+) ion enhances activity.</text>
</comment>
<dbReference type="NCBIfam" id="TIGR01891">
    <property type="entry name" value="amidohydrolases"/>
    <property type="match status" value="1"/>
</dbReference>
<dbReference type="InterPro" id="IPR017439">
    <property type="entry name" value="Amidohydrolase"/>
</dbReference>
<feature type="binding site" evidence="2">
    <location>
        <position position="134"/>
    </location>
    <ligand>
        <name>Mn(2+)</name>
        <dbReference type="ChEBI" id="CHEBI:29035"/>
        <label>2</label>
    </ligand>
</feature>
<dbReference type="RefSeq" id="WP_188164087.1">
    <property type="nucleotide sequence ID" value="NZ_JACVVX010000002.1"/>
</dbReference>
<name>A0A8J6TZL7_9HYPH</name>
<keyword evidence="2" id="KW-0464">Manganese</keyword>
<dbReference type="PANTHER" id="PTHR11014">
    <property type="entry name" value="PEPTIDASE M20 FAMILY MEMBER"/>
    <property type="match status" value="1"/>
</dbReference>
<keyword evidence="5" id="KW-1185">Reference proteome</keyword>
<evidence type="ECO:0000313" key="5">
    <source>
        <dbReference type="Proteomes" id="UP000643405"/>
    </source>
</evidence>
<feature type="binding site" evidence="2">
    <location>
        <position position="354"/>
    </location>
    <ligand>
        <name>Mn(2+)</name>
        <dbReference type="ChEBI" id="CHEBI:29035"/>
        <label>2</label>
    </ligand>
</feature>